<reference evidence="2 3" key="1">
    <citation type="submission" date="2018-08" db="EMBL/GenBank/DDBJ databases">
        <title>A genome reference for cultivated species of the human gut microbiota.</title>
        <authorList>
            <person name="Zou Y."/>
            <person name="Xue W."/>
            <person name="Luo G."/>
        </authorList>
    </citation>
    <scope>NUCLEOTIDE SEQUENCE [LARGE SCALE GENOMIC DNA]</scope>
    <source>
        <strain evidence="2 3">AF42-9</strain>
    </source>
</reference>
<dbReference type="InterPro" id="IPR043519">
    <property type="entry name" value="NT_sf"/>
</dbReference>
<accession>A0A3R6G527</accession>
<dbReference type="OrthoDB" id="9803106at2"/>
<proteinExistence type="predicted"/>
<dbReference type="Proteomes" id="UP000286598">
    <property type="component" value="Unassembled WGS sequence"/>
</dbReference>
<dbReference type="EMBL" id="QRNO01000016">
    <property type="protein sequence ID" value="RHK51424.1"/>
    <property type="molecule type" value="Genomic_DNA"/>
</dbReference>
<keyword evidence="2" id="KW-0808">Transferase</keyword>
<dbReference type="InterPro" id="IPR052548">
    <property type="entry name" value="Type_VII_TA_antitoxin"/>
</dbReference>
<comment type="caution">
    <text evidence="2">The sequence shown here is derived from an EMBL/GenBank/DDBJ whole genome shotgun (WGS) entry which is preliminary data.</text>
</comment>
<sequence length="112" mass="13014">MNRLSLEHTDDAVIRSIKETVSSIIPKDAKVILFGSRARNEAMANSDWDILVLLNKDKVEEGDHDDYSYPLWELGWKINQMIHPIVYSMKDWAMRKGSPFYENVEREGVELC</sequence>
<dbReference type="PANTHER" id="PTHR33933">
    <property type="entry name" value="NUCLEOTIDYLTRANSFERASE"/>
    <property type="match status" value="1"/>
</dbReference>
<dbReference type="Gene3D" id="3.30.460.10">
    <property type="entry name" value="Beta Polymerase, domain 2"/>
    <property type="match status" value="1"/>
</dbReference>
<feature type="domain" description="Polymerase nucleotidyl transferase" evidence="1">
    <location>
        <begin position="14"/>
        <end position="67"/>
    </location>
</feature>
<evidence type="ECO:0000259" key="1">
    <source>
        <dbReference type="Pfam" id="PF01909"/>
    </source>
</evidence>
<evidence type="ECO:0000313" key="3">
    <source>
        <dbReference type="Proteomes" id="UP000286598"/>
    </source>
</evidence>
<dbReference type="AlphaFoldDB" id="A0A3R6G527"/>
<dbReference type="SUPFAM" id="SSF81301">
    <property type="entry name" value="Nucleotidyltransferase"/>
    <property type="match status" value="1"/>
</dbReference>
<name>A0A3R6G527_9BACT</name>
<keyword evidence="3" id="KW-1185">Reference proteome</keyword>
<dbReference type="Pfam" id="PF01909">
    <property type="entry name" value="NTP_transf_2"/>
    <property type="match status" value="1"/>
</dbReference>
<dbReference type="GO" id="GO:0016779">
    <property type="term" value="F:nucleotidyltransferase activity"/>
    <property type="evidence" value="ECO:0007669"/>
    <property type="project" value="InterPro"/>
</dbReference>
<dbReference type="CDD" id="cd05403">
    <property type="entry name" value="NT_KNTase_like"/>
    <property type="match status" value="1"/>
</dbReference>
<gene>
    <name evidence="2" type="ORF">DW060_04615</name>
</gene>
<dbReference type="PANTHER" id="PTHR33933:SF1">
    <property type="entry name" value="PROTEIN ADENYLYLTRANSFERASE MNTA-RELATED"/>
    <property type="match status" value="1"/>
</dbReference>
<evidence type="ECO:0000313" key="2">
    <source>
        <dbReference type="EMBL" id="RHK51424.1"/>
    </source>
</evidence>
<protein>
    <submittedName>
        <fullName evidence="2">Nucleotidyltransferase domain-containing protein</fullName>
    </submittedName>
</protein>
<dbReference type="InterPro" id="IPR002934">
    <property type="entry name" value="Polymerase_NTP_transf_dom"/>
</dbReference>
<organism evidence="2 3">
    <name type="scientific">Leyella stercorea</name>
    <dbReference type="NCBI Taxonomy" id="363265"/>
    <lineage>
        <taxon>Bacteria</taxon>
        <taxon>Pseudomonadati</taxon>
        <taxon>Bacteroidota</taxon>
        <taxon>Bacteroidia</taxon>
        <taxon>Bacteroidales</taxon>
        <taxon>Prevotellaceae</taxon>
        <taxon>Leyella</taxon>
    </lineage>
</organism>